<reference evidence="3" key="1">
    <citation type="submission" date="2022-11" db="EMBL/GenBank/DDBJ databases">
        <authorList>
            <person name="Petersen C."/>
        </authorList>
    </citation>
    <scope>NUCLEOTIDE SEQUENCE</scope>
    <source>
        <strain evidence="3">IBT 23319</strain>
    </source>
</reference>
<dbReference type="SUPFAM" id="SSF53335">
    <property type="entry name" value="S-adenosyl-L-methionine-dependent methyltransferases"/>
    <property type="match status" value="1"/>
</dbReference>
<evidence type="ECO:0000256" key="1">
    <source>
        <dbReference type="SAM" id="Phobius"/>
    </source>
</evidence>
<organism evidence="3 4">
    <name type="scientific">Penicillium citrinum</name>
    <dbReference type="NCBI Taxonomy" id="5077"/>
    <lineage>
        <taxon>Eukaryota</taxon>
        <taxon>Fungi</taxon>
        <taxon>Dikarya</taxon>
        <taxon>Ascomycota</taxon>
        <taxon>Pezizomycotina</taxon>
        <taxon>Eurotiomycetes</taxon>
        <taxon>Eurotiomycetidae</taxon>
        <taxon>Eurotiales</taxon>
        <taxon>Aspergillaceae</taxon>
        <taxon>Penicillium</taxon>
    </lineage>
</organism>
<keyword evidence="1" id="KW-1133">Transmembrane helix</keyword>
<proteinExistence type="predicted"/>
<evidence type="ECO:0000259" key="2">
    <source>
        <dbReference type="Pfam" id="PF13847"/>
    </source>
</evidence>
<name>A0A9W9NVR6_PENCI</name>
<gene>
    <name evidence="3" type="ORF">N7469_006954</name>
</gene>
<protein>
    <recommendedName>
        <fullName evidence="2">Methyltransferase domain-containing protein</fullName>
    </recommendedName>
</protein>
<comment type="caution">
    <text evidence="3">The sequence shown here is derived from an EMBL/GenBank/DDBJ whole genome shotgun (WGS) entry which is preliminary data.</text>
</comment>
<sequence length="256" mass="28205">MAATATTLTRGTKQYTPLLLSLYDAVVLGFSTSFIWRCPTRKFLLPMFVENFSERHLDVGVGTGYFPTEAISRIALSQGVMRTNQHLSLVDLNPNALESAKRRVNSKHSNVDVCCVLADAANPLPTQLQGIPYDSASCSLLLHCMPGPTAAKSRAFKSIAHVLSRDGVLVGSTVLGKAWEKVDGRYVPKPDIQTGRFTSSILGLYNRKGIFDNCGDDPQVFEDALRDEFEHVEARIVGMVFLFKAKGPRRDRVAEK</sequence>
<dbReference type="EMBL" id="JAPQKT010000006">
    <property type="protein sequence ID" value="KAJ5226948.1"/>
    <property type="molecule type" value="Genomic_DNA"/>
</dbReference>
<dbReference type="AlphaFoldDB" id="A0A9W9NVR6"/>
<feature type="transmembrane region" description="Helical" evidence="1">
    <location>
        <begin position="20"/>
        <end position="38"/>
    </location>
</feature>
<evidence type="ECO:0000313" key="4">
    <source>
        <dbReference type="Proteomes" id="UP001147733"/>
    </source>
</evidence>
<dbReference type="CDD" id="cd02440">
    <property type="entry name" value="AdoMet_MTases"/>
    <property type="match status" value="1"/>
</dbReference>
<reference evidence="3" key="2">
    <citation type="journal article" date="2023" name="IMA Fungus">
        <title>Comparative genomic study of the Penicillium genus elucidates a diverse pangenome and 15 lateral gene transfer events.</title>
        <authorList>
            <person name="Petersen C."/>
            <person name="Sorensen T."/>
            <person name="Nielsen M.R."/>
            <person name="Sondergaard T.E."/>
            <person name="Sorensen J.L."/>
            <person name="Fitzpatrick D.A."/>
            <person name="Frisvad J.C."/>
            <person name="Nielsen K.L."/>
        </authorList>
    </citation>
    <scope>NUCLEOTIDE SEQUENCE</scope>
    <source>
        <strain evidence="3">IBT 23319</strain>
    </source>
</reference>
<keyword evidence="1" id="KW-0812">Transmembrane</keyword>
<dbReference type="InterPro" id="IPR029063">
    <property type="entry name" value="SAM-dependent_MTases_sf"/>
</dbReference>
<dbReference type="OrthoDB" id="10061782at2759"/>
<dbReference type="Pfam" id="PF13847">
    <property type="entry name" value="Methyltransf_31"/>
    <property type="match status" value="1"/>
</dbReference>
<dbReference type="GeneID" id="81385039"/>
<dbReference type="Proteomes" id="UP001147733">
    <property type="component" value="Unassembled WGS sequence"/>
</dbReference>
<dbReference type="Gene3D" id="3.40.50.150">
    <property type="entry name" value="Vaccinia Virus protein VP39"/>
    <property type="match status" value="1"/>
</dbReference>
<accession>A0A9W9NVR6</accession>
<evidence type="ECO:0000313" key="3">
    <source>
        <dbReference type="EMBL" id="KAJ5226948.1"/>
    </source>
</evidence>
<dbReference type="InterPro" id="IPR025714">
    <property type="entry name" value="Methyltranfer_dom"/>
</dbReference>
<feature type="domain" description="Methyltransferase" evidence="2">
    <location>
        <begin position="55"/>
        <end position="173"/>
    </location>
</feature>
<dbReference type="RefSeq" id="XP_056499313.1">
    <property type="nucleotide sequence ID" value="XM_056645872.1"/>
</dbReference>
<keyword evidence="4" id="KW-1185">Reference proteome</keyword>
<keyword evidence="1" id="KW-0472">Membrane</keyword>